<dbReference type="Proteomes" id="UP000015453">
    <property type="component" value="Unassembled WGS sequence"/>
</dbReference>
<organism evidence="2 3">
    <name type="scientific">Genlisea aurea</name>
    <dbReference type="NCBI Taxonomy" id="192259"/>
    <lineage>
        <taxon>Eukaryota</taxon>
        <taxon>Viridiplantae</taxon>
        <taxon>Streptophyta</taxon>
        <taxon>Embryophyta</taxon>
        <taxon>Tracheophyta</taxon>
        <taxon>Spermatophyta</taxon>
        <taxon>Magnoliopsida</taxon>
        <taxon>eudicotyledons</taxon>
        <taxon>Gunneridae</taxon>
        <taxon>Pentapetalae</taxon>
        <taxon>asterids</taxon>
        <taxon>lamiids</taxon>
        <taxon>Lamiales</taxon>
        <taxon>Lentibulariaceae</taxon>
        <taxon>Genlisea</taxon>
    </lineage>
</organism>
<evidence type="ECO:0000313" key="2">
    <source>
        <dbReference type="EMBL" id="EPS71297.1"/>
    </source>
</evidence>
<proteinExistence type="predicted"/>
<evidence type="ECO:0000313" key="3">
    <source>
        <dbReference type="Proteomes" id="UP000015453"/>
    </source>
</evidence>
<keyword evidence="3" id="KW-1185">Reference proteome</keyword>
<comment type="caution">
    <text evidence="2">The sequence shown here is derived from an EMBL/GenBank/DDBJ whole genome shotgun (WGS) entry which is preliminary data.</text>
</comment>
<feature type="signal peptide" evidence="1">
    <location>
        <begin position="1"/>
        <end position="24"/>
    </location>
</feature>
<sequence>LRGSYQQMISLSLFFLLLISPGQESLHKISQHFVVKDIQFSLSVEGPIAEVGLDMVLYQSLMWPYL</sequence>
<reference evidence="2 3" key="1">
    <citation type="journal article" date="2013" name="BMC Genomics">
        <title>The miniature genome of a carnivorous plant Genlisea aurea contains a low number of genes and short non-coding sequences.</title>
        <authorList>
            <person name="Leushkin E.V."/>
            <person name="Sutormin R.A."/>
            <person name="Nabieva E.R."/>
            <person name="Penin A.A."/>
            <person name="Kondrashov A.S."/>
            <person name="Logacheva M.D."/>
        </authorList>
    </citation>
    <scope>NUCLEOTIDE SEQUENCE [LARGE SCALE GENOMIC DNA]</scope>
</reference>
<keyword evidence="1" id="KW-0732">Signal</keyword>
<accession>S8EFE3</accession>
<protein>
    <submittedName>
        <fullName evidence="2">Uncharacterized protein</fullName>
    </submittedName>
</protein>
<gene>
    <name evidence="2" type="ORF">M569_03467</name>
</gene>
<feature type="non-terminal residue" evidence="2">
    <location>
        <position position="1"/>
    </location>
</feature>
<dbReference type="EMBL" id="AUSU01001318">
    <property type="protein sequence ID" value="EPS71297.1"/>
    <property type="molecule type" value="Genomic_DNA"/>
</dbReference>
<evidence type="ECO:0000256" key="1">
    <source>
        <dbReference type="SAM" id="SignalP"/>
    </source>
</evidence>
<name>S8EFE3_9LAMI</name>
<feature type="chain" id="PRO_5004550279" evidence="1">
    <location>
        <begin position="25"/>
        <end position="66"/>
    </location>
</feature>
<dbReference type="AlphaFoldDB" id="S8EFE3"/>